<organism evidence="1 2">
    <name type="scientific">Streptomyces lutosisoli</name>
    <dbReference type="NCBI Taxonomy" id="2665721"/>
    <lineage>
        <taxon>Bacteria</taxon>
        <taxon>Bacillati</taxon>
        <taxon>Actinomycetota</taxon>
        <taxon>Actinomycetes</taxon>
        <taxon>Kitasatosporales</taxon>
        <taxon>Streptomycetaceae</taxon>
        <taxon>Streptomyces</taxon>
    </lineage>
</organism>
<sequence length="40" mass="4605">MARTLISVLSRHTRTPDHCWYGLWEGYGHYDWDGLPGVAS</sequence>
<evidence type="ECO:0000313" key="2">
    <source>
        <dbReference type="Proteomes" id="UP001596957"/>
    </source>
</evidence>
<gene>
    <name evidence="1" type="ORF">ACFQZP_37630</name>
</gene>
<dbReference type="RefSeq" id="WP_381262743.1">
    <property type="nucleotide sequence ID" value="NZ_JBHTBI010000067.1"/>
</dbReference>
<reference evidence="2" key="1">
    <citation type="journal article" date="2019" name="Int. J. Syst. Evol. Microbiol.">
        <title>The Global Catalogue of Microorganisms (GCM) 10K type strain sequencing project: providing services to taxonomists for standard genome sequencing and annotation.</title>
        <authorList>
            <consortium name="The Broad Institute Genomics Platform"/>
            <consortium name="The Broad Institute Genome Sequencing Center for Infectious Disease"/>
            <person name="Wu L."/>
            <person name="Ma J."/>
        </authorList>
    </citation>
    <scope>NUCLEOTIDE SEQUENCE [LARGE SCALE GENOMIC DNA]</scope>
    <source>
        <strain evidence="2">CGMCC 4.7198</strain>
    </source>
</reference>
<dbReference type="Proteomes" id="UP001596957">
    <property type="component" value="Unassembled WGS sequence"/>
</dbReference>
<comment type="caution">
    <text evidence="1">The sequence shown here is derived from an EMBL/GenBank/DDBJ whole genome shotgun (WGS) entry which is preliminary data.</text>
</comment>
<name>A0ABW2VS81_9ACTN</name>
<keyword evidence="2" id="KW-1185">Reference proteome</keyword>
<evidence type="ECO:0000313" key="1">
    <source>
        <dbReference type="EMBL" id="MFD0287303.1"/>
    </source>
</evidence>
<dbReference type="EMBL" id="JBHTEC010000001">
    <property type="protein sequence ID" value="MFD0287303.1"/>
    <property type="molecule type" value="Genomic_DNA"/>
</dbReference>
<accession>A0ABW2VS81</accession>
<proteinExistence type="predicted"/>
<protein>
    <submittedName>
        <fullName evidence="1">Uncharacterized protein</fullName>
    </submittedName>
</protein>